<reference evidence="2" key="1">
    <citation type="submission" date="2020-01" db="EMBL/GenBank/DDBJ databases">
        <title>Insect and environment-associated Actinomycetes.</title>
        <authorList>
            <person name="Currrie C."/>
            <person name="Chevrette M."/>
            <person name="Carlson C."/>
            <person name="Stubbendieck R."/>
            <person name="Wendt-Pienkowski E."/>
        </authorList>
    </citation>
    <scope>NUCLEOTIDE SEQUENCE</scope>
    <source>
        <strain evidence="2">SID7499</strain>
    </source>
</reference>
<protein>
    <submittedName>
        <fullName evidence="2">Lipocalin-like domain-containing protein</fullName>
    </submittedName>
</protein>
<proteinExistence type="predicted"/>
<comment type="caution">
    <text evidence="2">The sequence shown here is derived from an EMBL/GenBank/DDBJ whole genome shotgun (WGS) entry which is preliminary data.</text>
</comment>
<dbReference type="Pfam" id="PF13924">
    <property type="entry name" value="Lipocalin_5"/>
    <property type="match status" value="1"/>
</dbReference>
<organism evidence="2">
    <name type="scientific">Streptomyces sp. SID7499</name>
    <dbReference type="NCBI Taxonomy" id="2706086"/>
    <lineage>
        <taxon>Bacteria</taxon>
        <taxon>Bacillati</taxon>
        <taxon>Actinomycetota</taxon>
        <taxon>Actinomycetes</taxon>
        <taxon>Kitasatosporales</taxon>
        <taxon>Streptomycetaceae</taxon>
        <taxon>Streptomyces</taxon>
    </lineage>
</organism>
<feature type="domain" description="Lipocalin-like" evidence="1">
    <location>
        <begin position="15"/>
        <end position="144"/>
    </location>
</feature>
<dbReference type="AlphaFoldDB" id="A0A6G3XHM1"/>
<evidence type="ECO:0000313" key="2">
    <source>
        <dbReference type="EMBL" id="NEE17299.1"/>
    </source>
</evidence>
<sequence length="164" mass="17458">MADDASDAPRAADLVGAWELVAFRELDDEGGGTSDGPLGPDATGLLIYAPDGVVSVSMMRRGSRHPGAAGPAGEQPRTTAYMGYAGTWRLEGTRLLHHVEVSTHTYQLGQDLEREVCLRGDRLDLVGRAPVDGRCRRRVLTWRRRAPGSAGEVPNAPRSTGGPG</sequence>
<evidence type="ECO:0000259" key="1">
    <source>
        <dbReference type="Pfam" id="PF13924"/>
    </source>
</evidence>
<gene>
    <name evidence="2" type="ORF">G3M58_63890</name>
</gene>
<accession>A0A6G3XHM1</accession>
<name>A0A6G3XHM1_9ACTN</name>
<dbReference type="InterPro" id="IPR024311">
    <property type="entry name" value="Lipocalin-like"/>
</dbReference>
<dbReference type="EMBL" id="JAAGMN010006707">
    <property type="protein sequence ID" value="NEE17299.1"/>
    <property type="molecule type" value="Genomic_DNA"/>
</dbReference>